<evidence type="ECO:0008006" key="3">
    <source>
        <dbReference type="Google" id="ProtNLM"/>
    </source>
</evidence>
<protein>
    <recommendedName>
        <fullName evidence="3">Chromo domain-containing protein</fullName>
    </recommendedName>
</protein>
<organism evidence="1 2">
    <name type="scientific">Ephemerocybe angulata</name>
    <dbReference type="NCBI Taxonomy" id="980116"/>
    <lineage>
        <taxon>Eukaryota</taxon>
        <taxon>Fungi</taxon>
        <taxon>Dikarya</taxon>
        <taxon>Basidiomycota</taxon>
        <taxon>Agaricomycotina</taxon>
        <taxon>Agaricomycetes</taxon>
        <taxon>Agaricomycetidae</taxon>
        <taxon>Agaricales</taxon>
        <taxon>Agaricineae</taxon>
        <taxon>Psathyrellaceae</taxon>
        <taxon>Ephemerocybe</taxon>
    </lineage>
</organism>
<evidence type="ECO:0000313" key="2">
    <source>
        <dbReference type="Proteomes" id="UP000521943"/>
    </source>
</evidence>
<dbReference type="InterPro" id="IPR016197">
    <property type="entry name" value="Chromo-like_dom_sf"/>
</dbReference>
<dbReference type="AlphaFoldDB" id="A0A8H6H7Y2"/>
<sequence>MSVIVSASFYDRIWVITDVTGLSHLLLESSWTVYWTGRTPVGLNICRTIPDSNLAGTGVQLDLTGLCWTLSAGLRFRALLPPYQTKSPPEVQEVHRESSKSTGLLAKEAKIINSEEEQIVERIIAEKWDPEKEEHLFFVKWLGFNAQEGNRLSSFDLTNAADTLREWYRLHEPACRP</sequence>
<dbReference type="SUPFAM" id="SSF54160">
    <property type="entry name" value="Chromo domain-like"/>
    <property type="match status" value="1"/>
</dbReference>
<keyword evidence="2" id="KW-1185">Reference proteome</keyword>
<dbReference type="EMBL" id="JACGCI010000204">
    <property type="protein sequence ID" value="KAF6742063.1"/>
    <property type="molecule type" value="Genomic_DNA"/>
</dbReference>
<reference evidence="1 2" key="1">
    <citation type="submission" date="2020-07" db="EMBL/GenBank/DDBJ databases">
        <title>Comparative genomics of pyrophilous fungi reveals a link between fire events and developmental genes.</title>
        <authorList>
            <consortium name="DOE Joint Genome Institute"/>
            <person name="Steindorff A.S."/>
            <person name="Carver A."/>
            <person name="Calhoun S."/>
            <person name="Stillman K."/>
            <person name="Liu H."/>
            <person name="Lipzen A."/>
            <person name="Pangilinan J."/>
            <person name="Labutti K."/>
            <person name="Bruns T.D."/>
            <person name="Grigoriev I.V."/>
        </authorList>
    </citation>
    <scope>NUCLEOTIDE SEQUENCE [LARGE SCALE GENOMIC DNA]</scope>
    <source>
        <strain evidence="1 2">CBS 144469</strain>
    </source>
</reference>
<accession>A0A8H6H7Y2</accession>
<gene>
    <name evidence="1" type="ORF">DFP72DRAFT_861135</name>
</gene>
<dbReference type="Proteomes" id="UP000521943">
    <property type="component" value="Unassembled WGS sequence"/>
</dbReference>
<dbReference type="Gene3D" id="2.40.50.40">
    <property type="match status" value="1"/>
</dbReference>
<name>A0A8H6H7Y2_9AGAR</name>
<evidence type="ECO:0000313" key="1">
    <source>
        <dbReference type="EMBL" id="KAF6742063.1"/>
    </source>
</evidence>
<proteinExistence type="predicted"/>
<comment type="caution">
    <text evidence="1">The sequence shown here is derived from an EMBL/GenBank/DDBJ whole genome shotgun (WGS) entry which is preliminary data.</text>
</comment>